<dbReference type="GO" id="GO:0008171">
    <property type="term" value="F:O-methyltransferase activity"/>
    <property type="evidence" value="ECO:0007669"/>
    <property type="project" value="InterPro"/>
</dbReference>
<dbReference type="Gene3D" id="1.10.10.10">
    <property type="entry name" value="Winged helix-like DNA-binding domain superfamily/Winged helix DNA-binding domain"/>
    <property type="match status" value="1"/>
</dbReference>
<dbReference type="InterPro" id="IPR016461">
    <property type="entry name" value="COMT-like"/>
</dbReference>
<evidence type="ECO:0000259" key="4">
    <source>
        <dbReference type="Pfam" id="PF00891"/>
    </source>
</evidence>
<proteinExistence type="predicted"/>
<evidence type="ECO:0000256" key="1">
    <source>
        <dbReference type="ARBA" id="ARBA00022603"/>
    </source>
</evidence>
<dbReference type="Pfam" id="PF00891">
    <property type="entry name" value="Methyltransf_2"/>
    <property type="match status" value="1"/>
</dbReference>
<dbReference type="InterPro" id="IPR029063">
    <property type="entry name" value="SAM-dependent_MTases_sf"/>
</dbReference>
<keyword evidence="2" id="KW-0808">Transferase</keyword>
<sequence>MATTEYLTILLSKAPVSGTSIFSLAEVQKHFISSNPLPKTAPEERATGLYDKMYTLLDCHSSLNDAIVYTTRFLNTMSLSSARQLAMLISQAVDDIESDTQTQLPGAQATKLESPIVSPEDGLDITPKRRNAIRILQNATQELMATMLPTGLYHYNIVKSGLDLAAVITVCNAKIADVIHSFDPECSKGGVHINLLADRAGMDPVKLSQVLRFLAVKHIFHEPTENHWANNRASIALCTDSPNTVRSTISFFGSTILPPSLEELPRSLLDKDDNVAFSWSPCDAPVPRYFKADGDFFAYMSSQPEKMKVYEKCMSELGKITGASGKEYQGFDWNKLGPKGTLVDVGGGNGHVSYVLAKYLPNWTLIVQDQPAVVKEAQEQRRAMKDLSVKVEFEEADLFRAQPVHRVKGADVYFLRYILHDWPFEECIEILRNLRRAAKPTTRLLICDNQLELPNVPLEKRTTAGYYTSMVMLVAHNSHERNVIEFEEIFKKSGWNLVAVHPLKDYSDMVIYEGVVSANVQ</sequence>
<evidence type="ECO:0000313" key="5">
    <source>
        <dbReference type="EMBL" id="MBW0478932.1"/>
    </source>
</evidence>
<dbReference type="PROSITE" id="PS51683">
    <property type="entry name" value="SAM_OMT_II"/>
    <property type="match status" value="1"/>
</dbReference>
<dbReference type="PANTHER" id="PTHR43712:SF2">
    <property type="entry name" value="O-METHYLTRANSFERASE CICE"/>
    <property type="match status" value="1"/>
</dbReference>
<dbReference type="Proteomes" id="UP000765509">
    <property type="component" value="Unassembled WGS sequence"/>
</dbReference>
<keyword evidence="3" id="KW-0949">S-adenosyl-L-methionine</keyword>
<dbReference type="InterPro" id="IPR001077">
    <property type="entry name" value="COMT_C"/>
</dbReference>
<evidence type="ECO:0000313" key="6">
    <source>
        <dbReference type="Proteomes" id="UP000765509"/>
    </source>
</evidence>
<keyword evidence="6" id="KW-1185">Reference proteome</keyword>
<dbReference type="SUPFAM" id="SSF46785">
    <property type="entry name" value="Winged helix' DNA-binding domain"/>
    <property type="match status" value="1"/>
</dbReference>
<dbReference type="PANTHER" id="PTHR43712">
    <property type="entry name" value="PUTATIVE (AFU_ORTHOLOGUE AFUA_4G14580)-RELATED"/>
    <property type="match status" value="1"/>
</dbReference>
<evidence type="ECO:0000256" key="3">
    <source>
        <dbReference type="ARBA" id="ARBA00022691"/>
    </source>
</evidence>
<reference evidence="5" key="1">
    <citation type="submission" date="2021-03" db="EMBL/GenBank/DDBJ databases">
        <title>Draft genome sequence of rust myrtle Austropuccinia psidii MF-1, a brazilian biotype.</title>
        <authorList>
            <person name="Quecine M.C."/>
            <person name="Pachon D.M.R."/>
            <person name="Bonatelli M.L."/>
            <person name="Correr F.H."/>
            <person name="Franceschini L.M."/>
            <person name="Leite T.F."/>
            <person name="Margarido G.R.A."/>
            <person name="Almeida C.A."/>
            <person name="Ferrarezi J.A."/>
            <person name="Labate C.A."/>
        </authorList>
    </citation>
    <scope>NUCLEOTIDE SEQUENCE</scope>
    <source>
        <strain evidence="5">MF-1</strain>
    </source>
</reference>
<dbReference type="SUPFAM" id="SSF53335">
    <property type="entry name" value="S-adenosyl-L-methionine-dependent methyltransferases"/>
    <property type="match status" value="1"/>
</dbReference>
<comment type="caution">
    <text evidence="5">The sequence shown here is derived from an EMBL/GenBank/DDBJ whole genome shotgun (WGS) entry which is preliminary data.</text>
</comment>
<protein>
    <recommendedName>
        <fullName evidence="4">O-methyltransferase C-terminal domain-containing protein</fullName>
    </recommendedName>
</protein>
<organism evidence="5 6">
    <name type="scientific">Austropuccinia psidii MF-1</name>
    <dbReference type="NCBI Taxonomy" id="1389203"/>
    <lineage>
        <taxon>Eukaryota</taxon>
        <taxon>Fungi</taxon>
        <taxon>Dikarya</taxon>
        <taxon>Basidiomycota</taxon>
        <taxon>Pucciniomycotina</taxon>
        <taxon>Pucciniomycetes</taxon>
        <taxon>Pucciniales</taxon>
        <taxon>Sphaerophragmiaceae</taxon>
        <taxon>Austropuccinia</taxon>
    </lineage>
</organism>
<dbReference type="Gene3D" id="3.40.50.150">
    <property type="entry name" value="Vaccinia Virus protein VP39"/>
    <property type="match status" value="1"/>
</dbReference>
<evidence type="ECO:0000256" key="2">
    <source>
        <dbReference type="ARBA" id="ARBA00022679"/>
    </source>
</evidence>
<dbReference type="GO" id="GO:0032259">
    <property type="term" value="P:methylation"/>
    <property type="evidence" value="ECO:0007669"/>
    <property type="project" value="UniProtKB-KW"/>
</dbReference>
<accession>A0A9Q3GTP7</accession>
<gene>
    <name evidence="5" type="ORF">O181_018647</name>
</gene>
<dbReference type="InterPro" id="IPR036388">
    <property type="entry name" value="WH-like_DNA-bd_sf"/>
</dbReference>
<dbReference type="EMBL" id="AVOT02005384">
    <property type="protein sequence ID" value="MBW0478932.1"/>
    <property type="molecule type" value="Genomic_DNA"/>
</dbReference>
<dbReference type="CDD" id="cd02440">
    <property type="entry name" value="AdoMet_MTases"/>
    <property type="match status" value="1"/>
</dbReference>
<feature type="domain" description="O-methyltransferase C-terminal" evidence="4">
    <location>
        <begin position="296"/>
        <end position="495"/>
    </location>
</feature>
<dbReference type="AlphaFoldDB" id="A0A9Q3GTP7"/>
<dbReference type="InterPro" id="IPR036390">
    <property type="entry name" value="WH_DNA-bd_sf"/>
</dbReference>
<name>A0A9Q3GTP7_9BASI</name>
<dbReference type="OrthoDB" id="1606438at2759"/>
<keyword evidence="1" id="KW-0489">Methyltransferase</keyword>